<accession>B6ARS7</accession>
<reference evidence="1" key="2">
    <citation type="journal article" date="2008" name="PLoS Biol.">
        <title>Population genomic analysis of strain variation in Leptospirillum group II bacteria involved in acid mine drainage formation.</title>
        <authorList>
            <person name="Simmons S.L."/>
            <person name="Dibartolo G."/>
            <person name="Denef V.J."/>
            <person name="Goltsman D.S."/>
            <person name="Thelen M.P."/>
            <person name="Banfield J.F."/>
        </authorList>
    </citation>
    <scope>NUCLEOTIDE SEQUENCE [LARGE SCALE GENOMIC DNA]</scope>
</reference>
<name>B6ARS7_9BACT</name>
<dbReference type="AlphaFoldDB" id="B6ARS7"/>
<evidence type="ECO:0000313" key="1">
    <source>
        <dbReference type="EMBL" id="EDZ38173.1"/>
    </source>
</evidence>
<sequence length="92" mass="10451">MSCPPKTMDLVWPPPARGGFPQVRLPVSGDTFLLPFPVFLAFSRRPAFRRETFSRSRENLPEIPANPAVCVFLIFIRRSGRGRAFSRRVTFG</sequence>
<reference evidence="1" key="1">
    <citation type="journal article" date="2004" name="Nature">
        <title>Community structure and metabolism through reconstruction of microbial genomes from the environment.</title>
        <authorList>
            <person name="Tyson G.W."/>
            <person name="Chapman J."/>
            <person name="Hugenholtz P."/>
            <person name="Allen E.E."/>
            <person name="Ram R.J."/>
            <person name="Richardson P.M."/>
            <person name="Solovyev V.V."/>
            <person name="Rubin E.M."/>
            <person name="Rokhsar D.S."/>
            <person name="Banfield J.F."/>
        </authorList>
    </citation>
    <scope>NUCLEOTIDE SEQUENCE [LARGE SCALE GENOMIC DNA]</scope>
</reference>
<dbReference type="EMBL" id="DS995262">
    <property type="protein sequence ID" value="EDZ38173.1"/>
    <property type="molecule type" value="Genomic_DNA"/>
</dbReference>
<protein>
    <submittedName>
        <fullName evidence="1">Uncharacterized protein</fullName>
    </submittedName>
</protein>
<gene>
    <name evidence="1" type="ORF">CGL2_09975003</name>
</gene>
<organism evidence="1">
    <name type="scientific">Leptospirillum sp. Group II '5-way CG'</name>
    <dbReference type="NCBI Taxonomy" id="419541"/>
    <lineage>
        <taxon>Bacteria</taxon>
        <taxon>Pseudomonadati</taxon>
        <taxon>Nitrospirota</taxon>
        <taxon>Nitrospiria</taxon>
        <taxon>Nitrospirales</taxon>
        <taxon>Nitrospiraceae</taxon>
        <taxon>Leptospirillum</taxon>
    </lineage>
</organism>
<proteinExistence type="predicted"/>